<protein>
    <submittedName>
        <fullName evidence="2">Uncharacterized protein</fullName>
    </submittedName>
</protein>
<organism evidence="2 3">
    <name type="scientific">Metapseudomonas otitidis</name>
    <dbReference type="NCBI Taxonomy" id="319939"/>
    <lineage>
        <taxon>Bacteria</taxon>
        <taxon>Pseudomonadati</taxon>
        <taxon>Pseudomonadota</taxon>
        <taxon>Gammaproteobacteria</taxon>
        <taxon>Pseudomonadales</taxon>
        <taxon>Pseudomonadaceae</taxon>
        <taxon>Metapseudomonas</taxon>
    </lineage>
</organism>
<feature type="compositionally biased region" description="Low complexity" evidence="1">
    <location>
        <begin position="110"/>
        <end position="120"/>
    </location>
</feature>
<evidence type="ECO:0000313" key="2">
    <source>
        <dbReference type="EMBL" id="BCA27939.1"/>
    </source>
</evidence>
<reference evidence="2 3" key="1">
    <citation type="journal article" date="2020" name="Microbiol. Resour. Announc.">
        <title>Complete genome sequence of Pseudomonas otitidis strain MrB4, isolated from Lake Biwa in Japan.</title>
        <authorList>
            <person name="Miyazaki K."/>
            <person name="Hase E."/>
            <person name="Maruya T."/>
        </authorList>
    </citation>
    <scope>NUCLEOTIDE SEQUENCE [LARGE SCALE GENOMIC DNA]</scope>
    <source>
        <strain evidence="2 3">MrB4</strain>
    </source>
</reference>
<sequence length="127" mass="13125">MSKPITDPHDASTAAEASAHELPLPGIDLSSPTSGQPVWGTINAPVAMPSPDVKGSDTSRKYGVEYNIDVHARQTLMPEGLQRVLDILGQTIAPRPVSPAGDNHVGPDESAASAPTAPSPENEKGSP</sequence>
<dbReference type="Pfam" id="PF11655">
    <property type="entry name" value="DUF2589"/>
    <property type="match status" value="1"/>
</dbReference>
<accession>A0A679GK36</accession>
<dbReference type="InterPro" id="IPR024510">
    <property type="entry name" value="DUF2589"/>
</dbReference>
<name>A0A679GK36_9GAMM</name>
<feature type="region of interest" description="Disordered" evidence="1">
    <location>
        <begin position="93"/>
        <end position="127"/>
    </location>
</feature>
<dbReference type="EMBL" id="AP022642">
    <property type="protein sequence ID" value="BCA27939.1"/>
    <property type="molecule type" value="Genomic_DNA"/>
</dbReference>
<dbReference type="RefSeq" id="WP_172433106.1">
    <property type="nucleotide sequence ID" value="NZ_AP022642.1"/>
</dbReference>
<evidence type="ECO:0000313" key="3">
    <source>
        <dbReference type="Proteomes" id="UP000501237"/>
    </source>
</evidence>
<dbReference type="AlphaFoldDB" id="A0A679GK36"/>
<dbReference type="KEGG" id="poj:PtoMrB4_19160"/>
<gene>
    <name evidence="2" type="ORF">PtoMrB4_19160</name>
</gene>
<evidence type="ECO:0000256" key="1">
    <source>
        <dbReference type="SAM" id="MobiDB-lite"/>
    </source>
</evidence>
<feature type="region of interest" description="Disordered" evidence="1">
    <location>
        <begin position="1"/>
        <end position="59"/>
    </location>
</feature>
<feature type="compositionally biased region" description="Basic and acidic residues" evidence="1">
    <location>
        <begin position="1"/>
        <end position="10"/>
    </location>
</feature>
<dbReference type="GeneID" id="57397130"/>
<proteinExistence type="predicted"/>
<dbReference type="Proteomes" id="UP000501237">
    <property type="component" value="Chromosome"/>
</dbReference>